<evidence type="ECO:0000256" key="6">
    <source>
        <dbReference type="ARBA" id="ARBA00044739"/>
    </source>
</evidence>
<name>A0A6F9DIN3_9ASCI</name>
<comment type="subcellular location">
    <subcellularLocation>
        <location evidence="1">Cytoplasm</location>
    </subcellularLocation>
</comment>
<keyword evidence="3" id="KW-0677">Repeat</keyword>
<dbReference type="SUPFAM" id="SSF48452">
    <property type="entry name" value="TPR-like"/>
    <property type="match status" value="2"/>
</dbReference>
<proteinExistence type="evidence at transcript level"/>
<evidence type="ECO:0000256" key="4">
    <source>
        <dbReference type="ARBA" id="ARBA00022803"/>
    </source>
</evidence>
<dbReference type="Gene3D" id="1.25.40.10">
    <property type="entry name" value="Tetratricopeptide repeat domain"/>
    <property type="match status" value="2"/>
</dbReference>
<keyword evidence="4 7" id="KW-0802">TPR repeat</keyword>
<dbReference type="InterPro" id="IPR051476">
    <property type="entry name" value="Bac_ResReg_Asp_Phosphatase"/>
</dbReference>
<dbReference type="PANTHER" id="PTHR46630">
    <property type="entry name" value="TETRATRICOPEPTIDE REPEAT PROTEIN 29"/>
    <property type="match status" value="1"/>
</dbReference>
<keyword evidence="2" id="KW-0963">Cytoplasm</keyword>
<evidence type="ECO:0000256" key="1">
    <source>
        <dbReference type="ARBA" id="ARBA00004496"/>
    </source>
</evidence>
<evidence type="ECO:0000256" key="7">
    <source>
        <dbReference type="PROSITE-ProRule" id="PRU00339"/>
    </source>
</evidence>
<dbReference type="InterPro" id="IPR019734">
    <property type="entry name" value="TPR_rpt"/>
</dbReference>
<reference evidence="8" key="1">
    <citation type="submission" date="2020-04" db="EMBL/GenBank/DDBJ databases">
        <authorList>
            <person name="Neveu A P."/>
        </authorList>
    </citation>
    <scope>NUCLEOTIDE SEQUENCE</scope>
    <source>
        <tissue evidence="8">Whole embryo</tissue>
    </source>
</reference>
<dbReference type="AlphaFoldDB" id="A0A6F9DIN3"/>
<comment type="function">
    <text evidence="6">Axonemal protein which is implicated in axonemal and/or peri-axonemal structure assembly and regulates flagellum assembly and beating and therefore sperm motility.</text>
</comment>
<organism evidence="8">
    <name type="scientific">Phallusia mammillata</name>
    <dbReference type="NCBI Taxonomy" id="59560"/>
    <lineage>
        <taxon>Eukaryota</taxon>
        <taxon>Metazoa</taxon>
        <taxon>Chordata</taxon>
        <taxon>Tunicata</taxon>
        <taxon>Ascidiacea</taxon>
        <taxon>Phlebobranchia</taxon>
        <taxon>Ascidiidae</taxon>
        <taxon>Phallusia</taxon>
    </lineage>
</organism>
<sequence>MLYMIGCNLSRNNLVPLAVKVFECAVESFNIISARKSGMLDTDEVILMKIFYETGECWKKLQNDERAAESLQSSLNLSFHCGDLSFERKLCLSLSETKMKVGRYSEAAVGYLRALTILDDLSYVGIESAEDLQVEKTSIHNQLARVYVELKLYNQALDHALLVYKHCEGVTTPEILKMIGTLYDHLGNPESALEFYKKCYNVTENKGAKLSSVIECIVCDLIKLEKLDEALEYINKQLKCGSDNKDEFTIFSAALHKGDVFMLTDDAEAARSQFNFAMKLSQTFPDEYFCECNALCKIADSFSEEGRYMHALYECERALALARKSKSPDLLDKMQLQVAIHSQHSTSEKELSSALATLCANVNQQCGDFEMLNAQELKVPTEQIDKFSSCCKAIQVILHRLHQPTAACVIAEWLNQCIVTNTWTTYIPNVTGCL</sequence>
<dbReference type="Pfam" id="PF13181">
    <property type="entry name" value="TPR_8"/>
    <property type="match status" value="1"/>
</dbReference>
<gene>
    <name evidence="8" type="primary">LOC108950033-002</name>
</gene>
<dbReference type="PROSITE" id="PS50005">
    <property type="entry name" value="TPR"/>
    <property type="match status" value="1"/>
</dbReference>
<dbReference type="GO" id="GO:0005737">
    <property type="term" value="C:cytoplasm"/>
    <property type="evidence" value="ECO:0007669"/>
    <property type="project" value="UniProtKB-SubCell"/>
</dbReference>
<evidence type="ECO:0000313" key="8">
    <source>
        <dbReference type="EMBL" id="CAB3263282.1"/>
    </source>
</evidence>
<dbReference type="SMART" id="SM00028">
    <property type="entry name" value="TPR"/>
    <property type="match status" value="7"/>
</dbReference>
<evidence type="ECO:0000256" key="5">
    <source>
        <dbReference type="ARBA" id="ARBA00040665"/>
    </source>
</evidence>
<dbReference type="InterPro" id="IPR011990">
    <property type="entry name" value="TPR-like_helical_dom_sf"/>
</dbReference>
<feature type="repeat" description="TPR" evidence="7">
    <location>
        <begin position="173"/>
        <end position="206"/>
    </location>
</feature>
<evidence type="ECO:0000256" key="3">
    <source>
        <dbReference type="ARBA" id="ARBA00022737"/>
    </source>
</evidence>
<dbReference type="EMBL" id="LR787420">
    <property type="protein sequence ID" value="CAB3263282.1"/>
    <property type="molecule type" value="mRNA"/>
</dbReference>
<protein>
    <recommendedName>
        <fullName evidence="5">Tetratricopeptide repeat protein 29</fullName>
    </recommendedName>
</protein>
<evidence type="ECO:0000256" key="2">
    <source>
        <dbReference type="ARBA" id="ARBA00022490"/>
    </source>
</evidence>
<accession>A0A6F9DIN3</accession>
<dbReference type="PANTHER" id="PTHR46630:SF1">
    <property type="entry name" value="TETRATRICOPEPTIDE REPEAT PROTEIN 29"/>
    <property type="match status" value="1"/>
</dbReference>